<protein>
    <submittedName>
        <fullName evidence="2">Uncharacterized protein</fullName>
    </submittedName>
</protein>
<keyword evidence="3" id="KW-1185">Reference proteome</keyword>
<dbReference type="AlphaFoldDB" id="A0AAV2J0N5"/>
<evidence type="ECO:0000256" key="1">
    <source>
        <dbReference type="SAM" id="MobiDB-lite"/>
    </source>
</evidence>
<feature type="region of interest" description="Disordered" evidence="1">
    <location>
        <begin position="77"/>
        <end position="125"/>
    </location>
</feature>
<gene>
    <name evidence="2" type="ORF">KC01_LOCUS1269</name>
</gene>
<feature type="compositionally biased region" description="Basic and acidic residues" evidence="1">
    <location>
        <begin position="80"/>
        <end position="92"/>
    </location>
</feature>
<accession>A0AAV2J0N5</accession>
<reference evidence="2 3" key="1">
    <citation type="submission" date="2024-04" db="EMBL/GenBank/DDBJ databases">
        <authorList>
            <person name="Waldvogel A.-M."/>
            <person name="Schoenle A."/>
        </authorList>
    </citation>
    <scope>NUCLEOTIDE SEQUENCE [LARGE SCALE GENOMIC DNA]</scope>
</reference>
<dbReference type="Proteomes" id="UP001497482">
    <property type="component" value="Chromosome 1"/>
</dbReference>
<evidence type="ECO:0000313" key="3">
    <source>
        <dbReference type="Proteomes" id="UP001497482"/>
    </source>
</evidence>
<sequence length="165" mass="18519">MSVKTSPVFLELEEKIAKGNDKTFCGQQLKLQEPKMERDQIQVCRHESGASAQVGQTGLKEEFHLAYKCEVDPSTPEALDFEKPAEKPESVKSVESVESVESLESAESAVCDSGEPRSPSSPLQSTALLEHRTVPWDQHKEVFYDTAEGPSKSSIWEWIRNIFNY</sequence>
<organism evidence="2 3">
    <name type="scientific">Knipowitschia caucasica</name>
    <name type="common">Caucasian dwarf goby</name>
    <name type="synonym">Pomatoschistus caucasicus</name>
    <dbReference type="NCBI Taxonomy" id="637954"/>
    <lineage>
        <taxon>Eukaryota</taxon>
        <taxon>Metazoa</taxon>
        <taxon>Chordata</taxon>
        <taxon>Craniata</taxon>
        <taxon>Vertebrata</taxon>
        <taxon>Euteleostomi</taxon>
        <taxon>Actinopterygii</taxon>
        <taxon>Neopterygii</taxon>
        <taxon>Teleostei</taxon>
        <taxon>Neoteleostei</taxon>
        <taxon>Acanthomorphata</taxon>
        <taxon>Gobiaria</taxon>
        <taxon>Gobiiformes</taxon>
        <taxon>Gobioidei</taxon>
        <taxon>Gobiidae</taxon>
        <taxon>Gobiinae</taxon>
        <taxon>Knipowitschia</taxon>
    </lineage>
</organism>
<dbReference type="EMBL" id="OZ035823">
    <property type="protein sequence ID" value="CAL1568699.1"/>
    <property type="molecule type" value="Genomic_DNA"/>
</dbReference>
<name>A0AAV2J0N5_KNICA</name>
<proteinExistence type="predicted"/>
<feature type="compositionally biased region" description="Low complexity" evidence="1">
    <location>
        <begin position="93"/>
        <end position="110"/>
    </location>
</feature>
<evidence type="ECO:0000313" key="2">
    <source>
        <dbReference type="EMBL" id="CAL1568699.1"/>
    </source>
</evidence>